<evidence type="ECO:0000256" key="1">
    <source>
        <dbReference type="SAM" id="MobiDB-lite"/>
    </source>
</evidence>
<accession>A0ABP6RYW8</accession>
<proteinExistence type="predicted"/>
<gene>
    <name evidence="2" type="ORF">GCM10020366_56970</name>
</gene>
<dbReference type="EMBL" id="BAAAYK010000038">
    <property type="protein sequence ID" value="GAA3363764.1"/>
    <property type="molecule type" value="Genomic_DNA"/>
</dbReference>
<organism evidence="2 3">
    <name type="scientific">Saccharopolyspora gregorii</name>
    <dbReference type="NCBI Taxonomy" id="33914"/>
    <lineage>
        <taxon>Bacteria</taxon>
        <taxon>Bacillati</taxon>
        <taxon>Actinomycetota</taxon>
        <taxon>Actinomycetes</taxon>
        <taxon>Pseudonocardiales</taxon>
        <taxon>Pseudonocardiaceae</taxon>
        <taxon>Saccharopolyspora</taxon>
    </lineage>
</organism>
<sequence length="542" mass="57928">MSGPADLGSELFCATGSVSAPVDEHAEFLLQQHEAGALRLYDRGALDRADPDAPLRWRMTWQRADGPVSAALVLLARDDLVRCWFAARTPGGWGIGVPSPLPRAGLARFPLADPRSGLAVTGSTLRDDPDDLAGLLAAIRDRRGGTAVLVRHVDREAGRPLVVPRATAEFRKATAGAAPVVFVGDAVAHRLDAELPEPLRIPHRGARLFLPGPWAAERDDPLLSEVDAADPAAWDEAAALALRVSRWRSPAADDADEPWALLFATGWQDQRVADSPVGPGERWFATAGGADKSDLRQRIQGAGARQAESRRTAARRAAAAHELDAEIDRRTARTAELDRSRRVLAGGVLRLRAERDAVRERLARTSLGAARRRTAEALRLGAARSARLAECERELERLRAEEDRLRGRGAPAELGPAGSADRPGVHFGPEVRAEVDRLDGARARRCDQVLDLLTQHAAAPGGSLPALLRAGGIGAPALRRAPADAATTFRVPEAVDPTGWTAFRDHVLLDHAGDPPTALHYLDDTAGPTGAVHVGHVGPEPR</sequence>
<reference evidence="3" key="1">
    <citation type="journal article" date="2019" name="Int. J. Syst. Evol. Microbiol.">
        <title>The Global Catalogue of Microorganisms (GCM) 10K type strain sequencing project: providing services to taxonomists for standard genome sequencing and annotation.</title>
        <authorList>
            <consortium name="The Broad Institute Genomics Platform"/>
            <consortium name="The Broad Institute Genome Sequencing Center for Infectious Disease"/>
            <person name="Wu L."/>
            <person name="Ma J."/>
        </authorList>
    </citation>
    <scope>NUCLEOTIDE SEQUENCE [LARGE SCALE GENOMIC DNA]</scope>
    <source>
        <strain evidence="3">JCM 9687</strain>
    </source>
</reference>
<protein>
    <submittedName>
        <fullName evidence="2">Uncharacterized protein</fullName>
    </submittedName>
</protein>
<evidence type="ECO:0000313" key="2">
    <source>
        <dbReference type="EMBL" id="GAA3363764.1"/>
    </source>
</evidence>
<feature type="region of interest" description="Disordered" evidence="1">
    <location>
        <begin position="406"/>
        <end position="427"/>
    </location>
</feature>
<dbReference type="Proteomes" id="UP001500483">
    <property type="component" value="Unassembled WGS sequence"/>
</dbReference>
<comment type="caution">
    <text evidence="2">The sequence shown here is derived from an EMBL/GenBank/DDBJ whole genome shotgun (WGS) entry which is preliminary data.</text>
</comment>
<dbReference type="RefSeq" id="WP_344930619.1">
    <property type="nucleotide sequence ID" value="NZ_BAAAYK010000038.1"/>
</dbReference>
<keyword evidence="3" id="KW-1185">Reference proteome</keyword>
<name>A0ABP6RYW8_9PSEU</name>
<evidence type="ECO:0000313" key="3">
    <source>
        <dbReference type="Proteomes" id="UP001500483"/>
    </source>
</evidence>